<protein>
    <submittedName>
        <fullName evidence="1">Uncharacterized protein</fullName>
    </submittedName>
</protein>
<proteinExistence type="predicted"/>
<dbReference type="EMBL" id="ML170253">
    <property type="protein sequence ID" value="TDL16063.1"/>
    <property type="molecule type" value="Genomic_DNA"/>
</dbReference>
<accession>A0A4Y7PKS7</accession>
<evidence type="ECO:0000313" key="2">
    <source>
        <dbReference type="Proteomes" id="UP000294933"/>
    </source>
</evidence>
<sequence>MHSAINILEIFELIAANLEDHGDLLSMVLVSRAFCHSTSARHLDRHIDTHVANVKAWDHLKKDRAGKLRTLVLKLNTINGAALHEIPKDHGLVYAANGMKRPEHLKLWKEPDQHDSTVCIGQTPVGIHSTNPGFQNVTELGSGYTGVGRKRFPFVKQCLVDLNITALNVPASAAHALVTFLHRNLTLVVIRSHSIR</sequence>
<gene>
    <name evidence="1" type="ORF">BD410DRAFT_652670</name>
</gene>
<evidence type="ECO:0000313" key="1">
    <source>
        <dbReference type="EMBL" id="TDL16063.1"/>
    </source>
</evidence>
<name>A0A4Y7PKS7_9AGAM</name>
<organism evidence="1 2">
    <name type="scientific">Rickenella mellea</name>
    <dbReference type="NCBI Taxonomy" id="50990"/>
    <lineage>
        <taxon>Eukaryota</taxon>
        <taxon>Fungi</taxon>
        <taxon>Dikarya</taxon>
        <taxon>Basidiomycota</taxon>
        <taxon>Agaricomycotina</taxon>
        <taxon>Agaricomycetes</taxon>
        <taxon>Hymenochaetales</taxon>
        <taxon>Rickenellaceae</taxon>
        <taxon>Rickenella</taxon>
    </lineage>
</organism>
<keyword evidence="2" id="KW-1185">Reference proteome</keyword>
<dbReference type="VEuPathDB" id="FungiDB:BD410DRAFT_652670"/>
<reference evidence="1 2" key="1">
    <citation type="submission" date="2018-06" db="EMBL/GenBank/DDBJ databases">
        <title>A transcriptomic atlas of mushroom development highlights an independent origin of complex multicellularity.</title>
        <authorList>
            <consortium name="DOE Joint Genome Institute"/>
            <person name="Krizsan K."/>
            <person name="Almasi E."/>
            <person name="Merenyi Z."/>
            <person name="Sahu N."/>
            <person name="Viragh M."/>
            <person name="Koszo T."/>
            <person name="Mondo S."/>
            <person name="Kiss B."/>
            <person name="Balint B."/>
            <person name="Kues U."/>
            <person name="Barry K."/>
            <person name="Hegedus J.C."/>
            <person name="Henrissat B."/>
            <person name="Johnson J."/>
            <person name="Lipzen A."/>
            <person name="Ohm R."/>
            <person name="Nagy I."/>
            <person name="Pangilinan J."/>
            <person name="Yan J."/>
            <person name="Xiong Y."/>
            <person name="Grigoriev I.V."/>
            <person name="Hibbett D.S."/>
            <person name="Nagy L.G."/>
        </authorList>
    </citation>
    <scope>NUCLEOTIDE SEQUENCE [LARGE SCALE GENOMIC DNA]</scope>
    <source>
        <strain evidence="1 2">SZMC22713</strain>
    </source>
</reference>
<dbReference type="Proteomes" id="UP000294933">
    <property type="component" value="Unassembled WGS sequence"/>
</dbReference>
<dbReference type="AlphaFoldDB" id="A0A4Y7PKS7"/>